<accession>A0A8T2AYP5</accession>
<evidence type="ECO:0000256" key="1">
    <source>
        <dbReference type="SAM" id="Phobius"/>
    </source>
</evidence>
<gene>
    <name evidence="2" type="ORF">ISN45_Aa03g030520</name>
</gene>
<dbReference type="AlphaFoldDB" id="A0A8T2AYP5"/>
<evidence type="ECO:0000313" key="3">
    <source>
        <dbReference type="Proteomes" id="UP000694240"/>
    </source>
</evidence>
<keyword evidence="1" id="KW-0812">Transmembrane</keyword>
<sequence>MKEKWFMVLYVKVFCSSMVKFVLHFVVTNSSKGNGRQWLKHCVMYLTSLCEHGYEIFYLSWSLSNGQIYVDMEMRTLDFFLCHRLMDTFM</sequence>
<keyword evidence="1" id="KW-0472">Membrane</keyword>
<dbReference type="Proteomes" id="UP000694240">
    <property type="component" value="Chromosome 8"/>
</dbReference>
<keyword evidence="1" id="KW-1133">Transmembrane helix</keyword>
<name>A0A8T2AYP5_9BRAS</name>
<feature type="transmembrane region" description="Helical" evidence="1">
    <location>
        <begin position="6"/>
        <end position="27"/>
    </location>
</feature>
<feature type="non-terminal residue" evidence="2">
    <location>
        <position position="90"/>
    </location>
</feature>
<protein>
    <submittedName>
        <fullName evidence="2">Uncharacterized protein</fullName>
    </submittedName>
</protein>
<organism evidence="2 3">
    <name type="scientific">Arabidopsis thaliana x Arabidopsis arenosa</name>
    <dbReference type="NCBI Taxonomy" id="1240361"/>
    <lineage>
        <taxon>Eukaryota</taxon>
        <taxon>Viridiplantae</taxon>
        <taxon>Streptophyta</taxon>
        <taxon>Embryophyta</taxon>
        <taxon>Tracheophyta</taxon>
        <taxon>Spermatophyta</taxon>
        <taxon>Magnoliopsida</taxon>
        <taxon>eudicotyledons</taxon>
        <taxon>Gunneridae</taxon>
        <taxon>Pentapetalae</taxon>
        <taxon>rosids</taxon>
        <taxon>malvids</taxon>
        <taxon>Brassicales</taxon>
        <taxon>Brassicaceae</taxon>
        <taxon>Camelineae</taxon>
        <taxon>Arabidopsis</taxon>
    </lineage>
</organism>
<dbReference type="EMBL" id="JAEFBK010000008">
    <property type="protein sequence ID" value="KAG7578886.1"/>
    <property type="molecule type" value="Genomic_DNA"/>
</dbReference>
<evidence type="ECO:0000313" key="2">
    <source>
        <dbReference type="EMBL" id="KAG7578886.1"/>
    </source>
</evidence>
<proteinExistence type="predicted"/>
<dbReference type="EMBL" id="JAEFBK010000008">
    <property type="protein sequence ID" value="KAG7578887.1"/>
    <property type="molecule type" value="Genomic_DNA"/>
</dbReference>
<keyword evidence="3" id="KW-1185">Reference proteome</keyword>
<comment type="caution">
    <text evidence="2">The sequence shown here is derived from an EMBL/GenBank/DDBJ whole genome shotgun (WGS) entry which is preliminary data.</text>
</comment>
<reference evidence="2 3" key="1">
    <citation type="submission" date="2020-12" db="EMBL/GenBank/DDBJ databases">
        <title>Concerted genomic and epigenomic changes stabilize Arabidopsis allopolyploids.</title>
        <authorList>
            <person name="Chen Z."/>
        </authorList>
    </citation>
    <scope>NUCLEOTIDE SEQUENCE [LARGE SCALE GENOMIC DNA]</scope>
    <source>
        <strain evidence="2">Allo738</strain>
        <tissue evidence="2">Leaf</tissue>
    </source>
</reference>